<accession>A0A6G4X8Q1</accession>
<evidence type="ECO:0000313" key="3">
    <source>
        <dbReference type="Proteomes" id="UP000477722"/>
    </source>
</evidence>
<feature type="region of interest" description="Disordered" evidence="1">
    <location>
        <begin position="1"/>
        <end position="25"/>
    </location>
</feature>
<dbReference type="RefSeq" id="WP_165303164.1">
    <property type="nucleotide sequence ID" value="NZ_JAAKZZ010000775.1"/>
</dbReference>
<dbReference type="AlphaFoldDB" id="A0A6G4X8Q1"/>
<dbReference type="EMBL" id="JAAKZZ010000775">
    <property type="protein sequence ID" value="NGO73532.1"/>
    <property type="molecule type" value="Genomic_DNA"/>
</dbReference>
<protein>
    <submittedName>
        <fullName evidence="2">Uncharacterized protein</fullName>
    </submittedName>
</protein>
<reference evidence="2 3" key="1">
    <citation type="submission" date="2020-02" db="EMBL/GenBank/DDBJ databases">
        <title>Whole-genome analyses of novel actinobacteria.</title>
        <authorList>
            <person name="Sahin N."/>
            <person name="Tatar D."/>
        </authorList>
    </citation>
    <scope>NUCLEOTIDE SEQUENCE [LARGE SCALE GENOMIC DNA]</scope>
    <source>
        <strain evidence="2 3">SB3404</strain>
    </source>
</reference>
<evidence type="ECO:0000313" key="2">
    <source>
        <dbReference type="EMBL" id="NGO73532.1"/>
    </source>
</evidence>
<keyword evidence="3" id="KW-1185">Reference proteome</keyword>
<name>A0A6G4X8Q1_9ACTN</name>
<organism evidence="2 3">
    <name type="scientific">Streptomyces boncukensis</name>
    <dbReference type="NCBI Taxonomy" id="2711219"/>
    <lineage>
        <taxon>Bacteria</taxon>
        <taxon>Bacillati</taxon>
        <taxon>Actinomycetota</taxon>
        <taxon>Actinomycetes</taxon>
        <taxon>Kitasatosporales</taxon>
        <taxon>Streptomycetaceae</taxon>
        <taxon>Streptomyces</taxon>
    </lineage>
</organism>
<comment type="caution">
    <text evidence="2">The sequence shown here is derived from an EMBL/GenBank/DDBJ whole genome shotgun (WGS) entry which is preliminary data.</text>
</comment>
<proteinExistence type="predicted"/>
<evidence type="ECO:0000256" key="1">
    <source>
        <dbReference type="SAM" id="MobiDB-lite"/>
    </source>
</evidence>
<dbReference type="Proteomes" id="UP000477722">
    <property type="component" value="Unassembled WGS sequence"/>
</dbReference>
<gene>
    <name evidence="2" type="ORF">G5C65_35430</name>
</gene>
<sequence length="137" mass="15393">MEHPNEKFRDQIKEHLKSDEPPDARAENALRLIAEELRSEVHAEQLQPEEGQGQDAFSVVDSWASLVSFAVGSVYAPQSPFPRPGWSRGVSEMLSHIVELLSQCLKRLRGLSAPTSWAIVVTFPWGLSLEVSWSLER</sequence>